<dbReference type="Pfam" id="PF23756">
    <property type="entry name" value="Beta-prop_HPS5"/>
    <property type="match status" value="1"/>
</dbReference>
<keyword evidence="4" id="KW-1185">Reference proteome</keyword>
<dbReference type="InterPro" id="IPR056499">
    <property type="entry name" value="Beta-prop_HPS5-like"/>
</dbReference>
<sequence length="776" mass="90168">MEYKPDIDQKYHLSVNTVTSKQPTIYKSFDVSRDLIVYGTEKSTGALFIYKRNPYVFFKAIAGSQSIRGPITKIKISNDQQSIAYSNPFGDIAIHSLKSLLSKTAFAKLESACTCLYWHYADKELYAGDETGNLSVISLTFFIGRNLMNIQVNKILDQLEGSIVQIDGFNDFLLVSSTTKTILVNNEREEFKQIGNRPRDGNFGGCFVIDFKSLEAQQSKLTSIDEETYENMLLENVTIYTSRPGMRLWEVDLNGNVLKTHQYKNANFTAQQIHIINSHQIDSSPVLFDKTTQFQLALSLCNHFIFTWNSHGFYIINPKESKVIFWTNEFDGAISNAKIVENSSIYLYLKDGRLLELKFYKLEQYALHLCHSESYLQAGEVIKNNLDFFLHFLRNNRTISELNQYRMFLKIRDYLMMNAINDQKDLMNSLDEVFEELNNTAKIQNVVILSKNYFNKTQDENYNDDICKEKIEAEEIEIPQMLPITKQQNDEDSLSITSAEIDRAVKQLYIIHQTSIISNLNFRERLCKIFDHFKSSQIIRILDELEKLFIENEEYNQKQSKNVVSRLFLEYLQPEIIFEIDDEKTLNYISDALLQVQSHAEVSRCKRCEFPLNCGSSSTGFEEIGNILQQFYWSRGEYDKCYELCRSLPHLLKITGKLISDMKNFDSMLKYAINLGDLEILHKSLELFNDISLFHQLLDDYVLAVNSGQFKCLKCDEINEVTKVHKILTWDCLFQAIEYYLSGSELIDLLMRYSKYIPNGSLSRQFYMKLLLHAYD</sequence>
<evidence type="ECO:0000313" key="3">
    <source>
        <dbReference type="EMBL" id="KAG5672120.1"/>
    </source>
</evidence>
<dbReference type="PANTHER" id="PTHR23287">
    <property type="entry name" value="RUBY-EYE2-LIKE PROTEIN"/>
    <property type="match status" value="1"/>
</dbReference>
<feature type="domain" description="HPS5-like beta-propeller" evidence="1">
    <location>
        <begin position="20"/>
        <end position="351"/>
    </location>
</feature>
<gene>
    <name evidence="3" type="ORF">PVAND_002275</name>
</gene>
<dbReference type="PANTHER" id="PTHR23287:SF18">
    <property type="entry name" value="BLOC-2 COMPLEX MEMBER HPS5"/>
    <property type="match status" value="1"/>
</dbReference>
<organism evidence="3 4">
    <name type="scientific">Polypedilum vanderplanki</name>
    <name type="common">Sleeping chironomid midge</name>
    <dbReference type="NCBI Taxonomy" id="319348"/>
    <lineage>
        <taxon>Eukaryota</taxon>
        <taxon>Metazoa</taxon>
        <taxon>Ecdysozoa</taxon>
        <taxon>Arthropoda</taxon>
        <taxon>Hexapoda</taxon>
        <taxon>Insecta</taxon>
        <taxon>Pterygota</taxon>
        <taxon>Neoptera</taxon>
        <taxon>Endopterygota</taxon>
        <taxon>Diptera</taxon>
        <taxon>Nematocera</taxon>
        <taxon>Chironomoidea</taxon>
        <taxon>Chironomidae</taxon>
        <taxon>Chironominae</taxon>
        <taxon>Polypedilum</taxon>
        <taxon>Polypedilum</taxon>
    </lineage>
</organism>
<dbReference type="InterPro" id="IPR036322">
    <property type="entry name" value="WD40_repeat_dom_sf"/>
</dbReference>
<dbReference type="Pfam" id="PF23757">
    <property type="entry name" value="TPR_HPS5_insect"/>
    <property type="match status" value="1"/>
</dbReference>
<evidence type="ECO:0000313" key="4">
    <source>
        <dbReference type="Proteomes" id="UP001107558"/>
    </source>
</evidence>
<dbReference type="GO" id="GO:0048066">
    <property type="term" value="P:developmental pigmentation"/>
    <property type="evidence" value="ECO:0007669"/>
    <property type="project" value="TreeGrafter"/>
</dbReference>
<dbReference type="InterPro" id="IPR035431">
    <property type="entry name" value="HPS5"/>
</dbReference>
<dbReference type="InterPro" id="IPR056446">
    <property type="entry name" value="TPR_HPS5_insects"/>
</dbReference>
<dbReference type="SUPFAM" id="SSF50978">
    <property type="entry name" value="WD40 repeat-like"/>
    <property type="match status" value="1"/>
</dbReference>
<dbReference type="EMBL" id="JADBJN010000003">
    <property type="protein sequence ID" value="KAG5672120.1"/>
    <property type="molecule type" value="Genomic_DNA"/>
</dbReference>
<accession>A0A9J6BQY3</accession>
<dbReference type="AlphaFoldDB" id="A0A9J6BQY3"/>
<feature type="domain" description="HPS5 TPR" evidence="2">
    <location>
        <begin position="529"/>
        <end position="715"/>
    </location>
</feature>
<dbReference type="OrthoDB" id="19493at2759"/>
<dbReference type="Proteomes" id="UP001107558">
    <property type="component" value="Chromosome 3"/>
</dbReference>
<reference evidence="3" key="1">
    <citation type="submission" date="2021-03" db="EMBL/GenBank/DDBJ databases">
        <title>Chromosome level genome of the anhydrobiotic midge Polypedilum vanderplanki.</title>
        <authorList>
            <person name="Yoshida Y."/>
            <person name="Kikawada T."/>
            <person name="Gusev O."/>
        </authorList>
    </citation>
    <scope>NUCLEOTIDE SEQUENCE</scope>
    <source>
        <strain evidence="3">NIAS01</strain>
        <tissue evidence="3">Whole body or cell culture</tissue>
    </source>
</reference>
<name>A0A9J6BQY3_POLVA</name>
<evidence type="ECO:0000259" key="1">
    <source>
        <dbReference type="Pfam" id="PF23756"/>
    </source>
</evidence>
<protein>
    <submittedName>
        <fullName evidence="3">Uncharacterized protein</fullName>
    </submittedName>
</protein>
<dbReference type="GO" id="GO:0005737">
    <property type="term" value="C:cytoplasm"/>
    <property type="evidence" value="ECO:0007669"/>
    <property type="project" value="TreeGrafter"/>
</dbReference>
<dbReference type="PIRSF" id="PIRSF037475">
    <property type="entry name" value="BLOC-2_complex_Hps5"/>
    <property type="match status" value="1"/>
</dbReference>
<evidence type="ECO:0000259" key="2">
    <source>
        <dbReference type="Pfam" id="PF23757"/>
    </source>
</evidence>
<comment type="caution">
    <text evidence="3">The sequence shown here is derived from an EMBL/GenBank/DDBJ whole genome shotgun (WGS) entry which is preliminary data.</text>
</comment>
<proteinExistence type="predicted"/>